<dbReference type="CDD" id="cd07771">
    <property type="entry name" value="ASKHA_NBD_FGGY_RhaB-like"/>
    <property type="match status" value="1"/>
</dbReference>
<feature type="domain" description="Carbohydrate kinase FGGY C-terminal" evidence="9">
    <location>
        <begin position="305"/>
        <end position="498"/>
    </location>
</feature>
<dbReference type="GO" id="GO:0019301">
    <property type="term" value="P:rhamnose catabolic process"/>
    <property type="evidence" value="ECO:0007669"/>
    <property type="project" value="InterPro"/>
</dbReference>
<dbReference type="AlphaFoldDB" id="A0AB39BDE2"/>
<dbReference type="Pfam" id="PF00370">
    <property type="entry name" value="FGGY_N"/>
    <property type="match status" value="1"/>
</dbReference>
<dbReference type="InterPro" id="IPR018484">
    <property type="entry name" value="FGGY_N"/>
</dbReference>
<feature type="region of interest" description="Disordered" evidence="7">
    <location>
        <begin position="29"/>
        <end position="65"/>
    </location>
</feature>
<dbReference type="GO" id="GO:0008993">
    <property type="term" value="F:rhamnulokinase activity"/>
    <property type="evidence" value="ECO:0007669"/>
    <property type="project" value="InterPro"/>
</dbReference>
<keyword evidence="5" id="KW-0067">ATP-binding</keyword>
<dbReference type="InterPro" id="IPR043129">
    <property type="entry name" value="ATPase_NBD"/>
</dbReference>
<dbReference type="GO" id="GO:0005524">
    <property type="term" value="F:ATP binding"/>
    <property type="evidence" value="ECO:0007669"/>
    <property type="project" value="UniProtKB-KW"/>
</dbReference>
<feature type="compositionally biased region" description="Low complexity" evidence="7">
    <location>
        <begin position="29"/>
        <end position="56"/>
    </location>
</feature>
<proteinExistence type="inferred from homology"/>
<evidence type="ECO:0000259" key="8">
    <source>
        <dbReference type="Pfam" id="PF00370"/>
    </source>
</evidence>
<evidence type="ECO:0000256" key="4">
    <source>
        <dbReference type="ARBA" id="ARBA00022777"/>
    </source>
</evidence>
<gene>
    <name evidence="10" type="ORF">ABFY20_12475</name>
</gene>
<evidence type="ECO:0000256" key="6">
    <source>
        <dbReference type="ARBA" id="ARBA00023308"/>
    </source>
</evidence>
<evidence type="ECO:0000256" key="3">
    <source>
        <dbReference type="ARBA" id="ARBA00022741"/>
    </source>
</evidence>
<keyword evidence="3" id="KW-0547">Nucleotide-binding</keyword>
<dbReference type="EMBL" id="CP162511">
    <property type="protein sequence ID" value="XDI04161.1"/>
    <property type="molecule type" value="Genomic_DNA"/>
</dbReference>
<organism evidence="10">
    <name type="scientific">Herbiconiux sp. A18JL235</name>
    <dbReference type="NCBI Taxonomy" id="3152363"/>
    <lineage>
        <taxon>Bacteria</taxon>
        <taxon>Bacillati</taxon>
        <taxon>Actinomycetota</taxon>
        <taxon>Actinomycetes</taxon>
        <taxon>Micrococcales</taxon>
        <taxon>Microbacteriaceae</taxon>
        <taxon>Herbiconiux</taxon>
    </lineage>
</organism>
<accession>A0AB39BDE2</accession>
<dbReference type="EC" id="2.7.1.-" evidence="10"/>
<dbReference type="Pfam" id="PF02782">
    <property type="entry name" value="FGGY_C"/>
    <property type="match status" value="1"/>
</dbReference>
<dbReference type="InterPro" id="IPR018485">
    <property type="entry name" value="FGGY_C"/>
</dbReference>
<comment type="similarity">
    <text evidence="1">Belongs to the FGGY kinase family.</text>
</comment>
<evidence type="ECO:0000313" key="10">
    <source>
        <dbReference type="EMBL" id="XDI04161.1"/>
    </source>
</evidence>
<dbReference type="SUPFAM" id="SSF53067">
    <property type="entry name" value="Actin-like ATPase domain"/>
    <property type="match status" value="2"/>
</dbReference>
<dbReference type="InterPro" id="IPR050406">
    <property type="entry name" value="FGGY_Carb_Kinase"/>
</dbReference>
<evidence type="ECO:0000256" key="5">
    <source>
        <dbReference type="ARBA" id="ARBA00022840"/>
    </source>
</evidence>
<name>A0AB39BDE2_9MICO</name>
<dbReference type="Gene3D" id="3.30.420.40">
    <property type="match status" value="2"/>
</dbReference>
<dbReference type="RefSeq" id="WP_368496572.1">
    <property type="nucleotide sequence ID" value="NZ_CP162511.1"/>
</dbReference>
<keyword evidence="2 10" id="KW-0808">Transferase</keyword>
<dbReference type="InterPro" id="IPR013449">
    <property type="entry name" value="Rhamnulokinase"/>
</dbReference>
<feature type="domain" description="Carbohydrate kinase FGGY N-terminal" evidence="8">
    <location>
        <begin position="89"/>
        <end position="294"/>
    </location>
</feature>
<evidence type="ECO:0000259" key="9">
    <source>
        <dbReference type="Pfam" id="PF02782"/>
    </source>
</evidence>
<reference evidence="10" key="1">
    <citation type="submission" date="2024-05" db="EMBL/GenBank/DDBJ databases">
        <title>Herbiconiux sp. A18JL235.</title>
        <authorList>
            <person name="Zhang G."/>
        </authorList>
    </citation>
    <scope>NUCLEOTIDE SEQUENCE</scope>
    <source>
        <strain evidence="10">A18JL235</strain>
    </source>
</reference>
<protein>
    <submittedName>
        <fullName evidence="10">Rhamnulokinase family protein</fullName>
        <ecNumber evidence="10">2.7.1.-</ecNumber>
    </submittedName>
</protein>
<sequence length="538" mass="55653">MPAPHAAYAAVDLGASSGRVMLGFVERGSGAADAGDGSSTSRRAGAASGAHGTSAGVTHRAATNPEPGRVRMLEVHRFPNGPLPSSLASGETLRWDAERLFEATLDGLAIAASVAREHGRELAGIGIDSWGVDYGLLDAAGRFDGTVEHYRGAPAGAPADADAVVAPRRSYAVSGVPPQTINTSYRLRAAALSRDETRASGTVVLVPDLWVWLLSGALGAERTIASTTQLLEARSGEWSRELIEAWGLGSFTFPEPADAGSLAGYTLPHISRRLGVEHPVAVYRVAGHDTASALAFATPGDGQLLVSSGSWSVAGVSLAAPQLDESALAADLTNERSVGEQTLLLRNLSGMWLLVECVREWSEEDGRMLDPVALVREAAARDDLGAPVFDVGDPRLVAPGAMPQRIAQLCAEAGGVAPEGRIGTVRSIIESLAVAYAETARSFGTVLGEPLVSVRIVGGGSQNELLCRRTAELAGLPVVAGPAEASAFGNLAVQLVAAGEFADLEAVYAAGGDAGGVTARYEPDRPFVVDRSERTTVS</sequence>
<evidence type="ECO:0000256" key="1">
    <source>
        <dbReference type="ARBA" id="ARBA00009156"/>
    </source>
</evidence>
<evidence type="ECO:0000256" key="7">
    <source>
        <dbReference type="SAM" id="MobiDB-lite"/>
    </source>
</evidence>
<keyword evidence="4" id="KW-0418">Kinase</keyword>
<dbReference type="PANTHER" id="PTHR43095">
    <property type="entry name" value="SUGAR KINASE"/>
    <property type="match status" value="1"/>
</dbReference>
<evidence type="ECO:0000256" key="2">
    <source>
        <dbReference type="ARBA" id="ARBA00022679"/>
    </source>
</evidence>
<keyword evidence="6" id="KW-0684">Rhamnose metabolism</keyword>